<feature type="domain" description="Acetyl xylan esterase" evidence="1">
    <location>
        <begin position="1"/>
        <end position="326"/>
    </location>
</feature>
<organism evidence="2 3">
    <name type="scientific">Gryllotalpicola daejeonensis</name>
    <dbReference type="NCBI Taxonomy" id="993087"/>
    <lineage>
        <taxon>Bacteria</taxon>
        <taxon>Bacillati</taxon>
        <taxon>Actinomycetota</taxon>
        <taxon>Actinomycetes</taxon>
        <taxon>Micrococcales</taxon>
        <taxon>Microbacteriaceae</taxon>
        <taxon>Gryllotalpicola</taxon>
    </lineage>
</organism>
<proteinExistence type="predicted"/>
<dbReference type="Gene3D" id="3.40.50.1820">
    <property type="entry name" value="alpha/beta hydrolase"/>
    <property type="match status" value="1"/>
</dbReference>
<dbReference type="RefSeq" id="WP_344792846.1">
    <property type="nucleotide sequence ID" value="NZ_BAABBV010000002.1"/>
</dbReference>
<gene>
    <name evidence="2" type="ORF">GCM10022286_31490</name>
</gene>
<comment type="caution">
    <text evidence="2">The sequence shown here is derived from an EMBL/GenBank/DDBJ whole genome shotgun (WGS) entry which is preliminary data.</text>
</comment>
<name>A0ABP7ZNX0_9MICO</name>
<reference evidence="2" key="1">
    <citation type="journal article" date="2014" name="Int. J. Syst. Evol. Microbiol.">
        <title>Complete genome of a new Firmicutes species belonging to the dominant human colonic microbiota ('Ruminococcus bicirculans') reveals two chromosomes and a selective capacity to utilize plant glucans.</title>
        <authorList>
            <consortium name="NISC Comparative Sequencing Program"/>
            <person name="Wegmann U."/>
            <person name="Louis P."/>
            <person name="Goesmann A."/>
            <person name="Henrissat B."/>
            <person name="Duncan S.H."/>
            <person name="Flint H.J."/>
        </authorList>
    </citation>
    <scope>NUCLEOTIDE SEQUENCE</scope>
    <source>
        <strain evidence="2">JCM 17590</strain>
    </source>
</reference>
<dbReference type="Pfam" id="PF05448">
    <property type="entry name" value="AXE1"/>
    <property type="match status" value="1"/>
</dbReference>
<evidence type="ECO:0000259" key="1">
    <source>
        <dbReference type="Pfam" id="PF05448"/>
    </source>
</evidence>
<evidence type="ECO:0000313" key="3">
    <source>
        <dbReference type="Proteomes" id="UP001415169"/>
    </source>
</evidence>
<dbReference type="InterPro" id="IPR039069">
    <property type="entry name" value="CE7"/>
</dbReference>
<keyword evidence="3" id="KW-1185">Reference proteome</keyword>
<evidence type="ECO:0000313" key="2">
    <source>
        <dbReference type="EMBL" id="GAA4166597.1"/>
    </source>
</evidence>
<dbReference type="PANTHER" id="PTHR40111">
    <property type="entry name" value="CEPHALOSPORIN-C DEACETYLASE"/>
    <property type="match status" value="1"/>
</dbReference>
<dbReference type="PANTHER" id="PTHR40111:SF1">
    <property type="entry name" value="CEPHALOSPORIN-C DEACETYLASE"/>
    <property type="match status" value="1"/>
</dbReference>
<reference evidence="2" key="2">
    <citation type="submission" date="2023-12" db="EMBL/GenBank/DDBJ databases">
        <authorList>
            <person name="Sun Q."/>
            <person name="Inoue M."/>
        </authorList>
    </citation>
    <scope>NUCLEOTIDE SEQUENCE</scope>
    <source>
        <strain evidence="2">JCM 17590</strain>
    </source>
</reference>
<dbReference type="SUPFAM" id="SSF53474">
    <property type="entry name" value="alpha/beta-Hydrolases"/>
    <property type="match status" value="1"/>
</dbReference>
<dbReference type="EMBL" id="BAABBV010000002">
    <property type="protein sequence ID" value="GAA4166597.1"/>
    <property type="molecule type" value="Genomic_DNA"/>
</dbReference>
<protein>
    <submittedName>
        <fullName evidence="2">Acetylxylan esterase</fullName>
    </submittedName>
</protein>
<dbReference type="InterPro" id="IPR029058">
    <property type="entry name" value="AB_hydrolase_fold"/>
</dbReference>
<sequence>MPLTDMSLAQLRAFSPTVREPADFDDFWRETLAEARTAADLAGEKARATRTPADTPITELIVEDLTFPGFNAEPVKAWAIRPKGREGEKLPVVVEFNGYNGGRGIVGERALWALAGYAYVFMDTRGQGSGWGTGGDTSDPHGSNAAVSGWMTRGILDPKQHFYRRVFTDAARLIDEVRTWDFIDPTRIAVTGGSQGGGIAIAAAGLSPDVWALMPDVAFLCAWEHGTDVAVSDPYQELARYLAVHREHTETVWNTAAYFDGVNFAKRITVPALFSVALMDDVVPPSTTFAGFNALASADKAIEVYAYNGHEGGQTYQWLKQAEFLAARR</sequence>
<dbReference type="Proteomes" id="UP001415169">
    <property type="component" value="Unassembled WGS sequence"/>
</dbReference>
<dbReference type="InterPro" id="IPR008391">
    <property type="entry name" value="AXE1_dom"/>
</dbReference>
<accession>A0ABP7ZNX0</accession>